<dbReference type="PANTHER" id="PTHR11615">
    <property type="entry name" value="NITRATE, FORMATE, IRON DEHYDROGENASE"/>
    <property type="match status" value="1"/>
</dbReference>
<keyword evidence="1" id="KW-0004">4Fe-4S</keyword>
<dbReference type="GO" id="GO:0046872">
    <property type="term" value="F:metal ion binding"/>
    <property type="evidence" value="ECO:0007669"/>
    <property type="project" value="UniProtKB-KW"/>
</dbReference>
<dbReference type="SUPFAM" id="SSF53920">
    <property type="entry name" value="Fe-only hydrogenase"/>
    <property type="match status" value="1"/>
</dbReference>
<feature type="domain" description="4Fe-4S ferredoxin-type" evidence="5">
    <location>
        <begin position="31"/>
        <end position="60"/>
    </location>
</feature>
<dbReference type="Pfam" id="PF00989">
    <property type="entry name" value="PAS"/>
    <property type="match status" value="1"/>
</dbReference>
<accession>A0A9D1NGH5</accession>
<gene>
    <name evidence="7" type="ORF">IAC74_01440</name>
</gene>
<dbReference type="InterPro" id="IPR000014">
    <property type="entry name" value="PAS"/>
</dbReference>
<dbReference type="InterPro" id="IPR017900">
    <property type="entry name" value="4Fe4S_Fe_S_CS"/>
</dbReference>
<dbReference type="SMART" id="SM00091">
    <property type="entry name" value="PAS"/>
    <property type="match status" value="1"/>
</dbReference>
<dbReference type="InterPro" id="IPR050340">
    <property type="entry name" value="Cytosolic_Fe-S_CAF"/>
</dbReference>
<evidence type="ECO:0000256" key="4">
    <source>
        <dbReference type="ARBA" id="ARBA00023014"/>
    </source>
</evidence>
<dbReference type="InterPro" id="IPR007202">
    <property type="entry name" value="4Fe-4S_dom"/>
</dbReference>
<name>A0A9D1NGH5_9FIRM</name>
<feature type="domain" description="4Fe-4S ferredoxin-type" evidence="5">
    <location>
        <begin position="2"/>
        <end position="30"/>
    </location>
</feature>
<dbReference type="AlphaFoldDB" id="A0A9D1NGH5"/>
<dbReference type="InterPro" id="IPR017896">
    <property type="entry name" value="4Fe4S_Fe-S-bd"/>
</dbReference>
<dbReference type="InterPro" id="IPR004108">
    <property type="entry name" value="Fe_hydrogenase_lsu_C"/>
</dbReference>
<comment type="caution">
    <text evidence="7">The sequence shown here is derived from an EMBL/GenBank/DDBJ whole genome shotgun (WGS) entry which is preliminary data.</text>
</comment>
<sequence length="569" mass="63026">MSILRFKKANCKNCYKCIRNCPIKAIELKDGQAQVIESDCVLCGKCVLVCPQNAKEVRNDVSAAKALIASGKKVFASIAPAFIASYGVSGIDAFSSYLKKLGFAGVSETAQGAYVVKSEYEKLVENRTEDVIISSCCSTIVTLIQKYHPGILKYVAHVLSPMQTHARLIKEENPGSYVVFIGPCISKKHEAEAYSGYVDCVLTFDELNDWFSEENIELPAAPEALDSTKYLSRFFPVSGGILKTMKKDPAFSYITVDGMENCLEAIGELEKGNLKNCFIEMSACPGSCINGPSIRRHKHSVLSSKMRTENYASSHPEQVCYEKDYNVKTDMDLTKHISDERISVVMPGEAQIEEILRKMGKTKKEDELNCGTCGYATCRDKAVAVYFGKAEISMCLPYMMEKAASLSDKIIEATPNAIITVDKDLKIRQINDACCDMFGIVDAKDVIGKDVSLLMSADNFLSVLGGDERLITTKEFMAEYNIVADQTFIYDAPNNIAICIMRDITEREHILEKNREMKNEAAGIADKVIEKQMRVIQEIASLLGETTAETKIALTELKNSILEEDTIEE</sequence>
<evidence type="ECO:0000256" key="3">
    <source>
        <dbReference type="ARBA" id="ARBA00023004"/>
    </source>
</evidence>
<protein>
    <submittedName>
        <fullName evidence="7">PAS domain S-box protein</fullName>
    </submittedName>
</protein>
<proteinExistence type="predicted"/>
<evidence type="ECO:0000259" key="5">
    <source>
        <dbReference type="PROSITE" id="PS51379"/>
    </source>
</evidence>
<dbReference type="PROSITE" id="PS51656">
    <property type="entry name" value="4FE4S"/>
    <property type="match status" value="1"/>
</dbReference>
<dbReference type="InterPro" id="IPR035965">
    <property type="entry name" value="PAS-like_dom_sf"/>
</dbReference>
<dbReference type="EMBL" id="DVOF01000044">
    <property type="protein sequence ID" value="HIV02209.1"/>
    <property type="molecule type" value="Genomic_DNA"/>
</dbReference>
<dbReference type="Proteomes" id="UP000886743">
    <property type="component" value="Unassembled WGS sequence"/>
</dbReference>
<dbReference type="InterPro" id="IPR013767">
    <property type="entry name" value="PAS_fold"/>
</dbReference>
<organism evidence="7 8">
    <name type="scientific">Candidatus Aphodoplasma excrementigallinarum</name>
    <dbReference type="NCBI Taxonomy" id="2840673"/>
    <lineage>
        <taxon>Bacteria</taxon>
        <taxon>Bacillati</taxon>
        <taxon>Bacillota</taxon>
        <taxon>Clostridia</taxon>
        <taxon>Eubacteriales</taxon>
        <taxon>Candidatus Aphodoplasma</taxon>
    </lineage>
</organism>
<dbReference type="Pfam" id="PF02906">
    <property type="entry name" value="Fe_hyd_lg_C"/>
    <property type="match status" value="1"/>
</dbReference>
<dbReference type="Gene3D" id="1.10.15.40">
    <property type="entry name" value="Electron transport complex subunit B, putative Fe-S cluster"/>
    <property type="match status" value="1"/>
</dbReference>
<dbReference type="Pfam" id="PF04060">
    <property type="entry name" value="FeS"/>
    <property type="match status" value="1"/>
</dbReference>
<evidence type="ECO:0000256" key="1">
    <source>
        <dbReference type="ARBA" id="ARBA00022485"/>
    </source>
</evidence>
<keyword evidence="4" id="KW-0411">Iron-sulfur</keyword>
<dbReference type="CDD" id="cd00130">
    <property type="entry name" value="PAS"/>
    <property type="match status" value="1"/>
</dbReference>
<evidence type="ECO:0000313" key="7">
    <source>
        <dbReference type="EMBL" id="HIV02209.1"/>
    </source>
</evidence>
<dbReference type="Gene3D" id="3.40.950.10">
    <property type="entry name" value="Fe-only Hydrogenase (Larger Subunit), Chain L, domain 3"/>
    <property type="match status" value="1"/>
</dbReference>
<reference evidence="7" key="2">
    <citation type="journal article" date="2021" name="PeerJ">
        <title>Extensive microbial diversity within the chicken gut microbiome revealed by metagenomics and culture.</title>
        <authorList>
            <person name="Gilroy R."/>
            <person name="Ravi A."/>
            <person name="Getino M."/>
            <person name="Pursley I."/>
            <person name="Horton D.L."/>
            <person name="Alikhan N.F."/>
            <person name="Baker D."/>
            <person name="Gharbi K."/>
            <person name="Hall N."/>
            <person name="Watson M."/>
            <person name="Adriaenssens E.M."/>
            <person name="Foster-Nyarko E."/>
            <person name="Jarju S."/>
            <person name="Secka A."/>
            <person name="Antonio M."/>
            <person name="Oren A."/>
            <person name="Chaudhuri R.R."/>
            <person name="La Ragione R."/>
            <person name="Hildebrand F."/>
            <person name="Pallen M.J."/>
        </authorList>
    </citation>
    <scope>NUCLEOTIDE SEQUENCE</scope>
    <source>
        <strain evidence="7">4920</strain>
    </source>
</reference>
<evidence type="ECO:0000259" key="6">
    <source>
        <dbReference type="PROSITE" id="PS51656"/>
    </source>
</evidence>
<dbReference type="NCBIfam" id="TIGR00229">
    <property type="entry name" value="sensory_box"/>
    <property type="match status" value="1"/>
</dbReference>
<dbReference type="Gene3D" id="3.30.70.20">
    <property type="match status" value="1"/>
</dbReference>
<dbReference type="PROSITE" id="PS00198">
    <property type="entry name" value="4FE4S_FER_1"/>
    <property type="match status" value="1"/>
</dbReference>
<dbReference type="Gene3D" id="3.30.450.20">
    <property type="entry name" value="PAS domain"/>
    <property type="match status" value="1"/>
</dbReference>
<keyword evidence="2" id="KW-0479">Metal-binding</keyword>
<keyword evidence="3" id="KW-0408">Iron</keyword>
<dbReference type="InterPro" id="IPR009016">
    <property type="entry name" value="Fe_hydrogenase"/>
</dbReference>
<evidence type="ECO:0000313" key="8">
    <source>
        <dbReference type="Proteomes" id="UP000886743"/>
    </source>
</evidence>
<dbReference type="Pfam" id="PF12838">
    <property type="entry name" value="Fer4_7"/>
    <property type="match status" value="1"/>
</dbReference>
<dbReference type="PROSITE" id="PS51379">
    <property type="entry name" value="4FE4S_FER_2"/>
    <property type="match status" value="2"/>
</dbReference>
<feature type="domain" description="4Fe-4S" evidence="6">
    <location>
        <begin position="351"/>
        <end position="412"/>
    </location>
</feature>
<dbReference type="GO" id="GO:0051539">
    <property type="term" value="F:4 iron, 4 sulfur cluster binding"/>
    <property type="evidence" value="ECO:0007669"/>
    <property type="project" value="UniProtKB-KW"/>
</dbReference>
<evidence type="ECO:0000256" key="2">
    <source>
        <dbReference type="ARBA" id="ARBA00022723"/>
    </source>
</evidence>
<reference evidence="7" key="1">
    <citation type="submission" date="2020-10" db="EMBL/GenBank/DDBJ databases">
        <authorList>
            <person name="Gilroy R."/>
        </authorList>
    </citation>
    <scope>NUCLEOTIDE SEQUENCE</scope>
    <source>
        <strain evidence="7">4920</strain>
    </source>
</reference>
<dbReference type="SUPFAM" id="SSF54862">
    <property type="entry name" value="4Fe-4S ferredoxins"/>
    <property type="match status" value="1"/>
</dbReference>
<dbReference type="SUPFAM" id="SSF55785">
    <property type="entry name" value="PYP-like sensor domain (PAS domain)"/>
    <property type="match status" value="1"/>
</dbReference>
<dbReference type="GO" id="GO:0006355">
    <property type="term" value="P:regulation of DNA-templated transcription"/>
    <property type="evidence" value="ECO:0007669"/>
    <property type="project" value="InterPro"/>
</dbReference>